<comment type="caution">
    <text evidence="4">The sequence shown here is derived from an EMBL/GenBank/DDBJ whole genome shotgun (WGS) entry which is preliminary data.</text>
</comment>
<feature type="domain" description="UvrD-like helicase C-terminal" evidence="3">
    <location>
        <begin position="821"/>
        <end position="870"/>
    </location>
</feature>
<dbReference type="Proteomes" id="UP001162880">
    <property type="component" value="Unassembled WGS sequence"/>
</dbReference>
<accession>A0ABT0B517</accession>
<sequence length="894" mass="98650">MSLNRDEHNGDIAREALSIFDRVAAGARAELARFKGPSAESLAPLNTLTTGKAVAKLNEIGREMLNGHEILSREPAIARVIAADEADKHTIFYISRFAPSGLLDAGVRFASYNAPVGRLASLRPGGYIDVPGGSLEVVERTLFHAEALPDGWDSRDTIFEADGQKTLTIASLLRLLSERDAPADALDEIERMLKAAEVDDNVTIGRKRGIIDKMQLRDQAVLDEYQDAIFRLSLDSQLLILGPPGTGKTTTLIRRLGQKLDPHGLSEDEQSLVDASPSSLPHGQSWIMFTPTDLLGQYLKEAFSRNNVPASDLRIKTWIGHRKELARNHLSILRTANGGGPFVLKDAAATITADAVESPIDWFEQFQAKQDGDFWSGLESASAILTAATDAEIAKLGGRLSTAIQSARTSTPASGIYALVSLSEDVRRILGRVRADVDSVLKAALARAQAGARAQGLNFFEQLIAYLDTLDNQADHGDDDLDDEEDEEEDRSTNKPAAAQRAYYAALRLQARAKTRRRSTSSRSALVIDWIADRGLTEAEASGLAERLGWQLSLNRFSAPVRHYLSKIPARYRQFRRGERGERWYPDTNPGRDLHPLEADLVILAMLRAGNALLADNRVRRNIEQAAYEPLRALHDIQRNQILVDEAPDFSPVQLACMRALAVEPIGSFFACGDFNQRITEWGSRTEDSLKWVEPGLSIERVSIAYRQSRQLHDLAKALADPASGSTADAGLPDDVNNDAVPPVIVAGLHDYGDIAHWLAKRLSEIERSVSPRTLPSIAILVHDEAAVRPLTDALNEVIEEQNLHAVACVDGKIIGRDDEIRVFDVRHIKGLEFEAVFFVGIDRLSYDEPDLFERYLYVGATRAATYLGLCSIDNTPSSIRRLEHHFTDNWQQR</sequence>
<dbReference type="SUPFAM" id="SSF52540">
    <property type="entry name" value="P-loop containing nucleoside triphosphate hydrolases"/>
    <property type="match status" value="1"/>
</dbReference>
<name>A0ABT0B517_9SPHN</name>
<dbReference type="EMBL" id="JALHLE010000028">
    <property type="protein sequence ID" value="MCJ2180137.1"/>
    <property type="molecule type" value="Genomic_DNA"/>
</dbReference>
<dbReference type="RefSeq" id="WP_168176468.1">
    <property type="nucleotide sequence ID" value="NZ_JALHLE010000028.1"/>
</dbReference>
<evidence type="ECO:0000259" key="3">
    <source>
        <dbReference type="Pfam" id="PF13538"/>
    </source>
</evidence>
<reference evidence="4" key="1">
    <citation type="submission" date="2022-03" db="EMBL/GenBank/DDBJ databases">
        <title>Identification of a novel bacterium isolated from mangrove sediments.</title>
        <authorList>
            <person name="Pan X."/>
        </authorList>
    </citation>
    <scope>NUCLEOTIDE SEQUENCE</scope>
    <source>
        <strain evidence="4">B2580</strain>
    </source>
</reference>
<evidence type="ECO:0000256" key="2">
    <source>
        <dbReference type="SAM" id="MobiDB-lite"/>
    </source>
</evidence>
<keyword evidence="4" id="KW-0067">ATP-binding</keyword>
<dbReference type="InterPro" id="IPR027417">
    <property type="entry name" value="P-loop_NTPase"/>
</dbReference>
<feature type="region of interest" description="Disordered" evidence="2">
    <location>
        <begin position="475"/>
        <end position="498"/>
    </location>
</feature>
<evidence type="ECO:0000256" key="1">
    <source>
        <dbReference type="ARBA" id="ARBA00034923"/>
    </source>
</evidence>
<feature type="compositionally biased region" description="Acidic residues" evidence="2">
    <location>
        <begin position="477"/>
        <end position="490"/>
    </location>
</feature>
<gene>
    <name evidence="4" type="ORF">MTR64_16320</name>
</gene>
<dbReference type="Gene3D" id="3.40.50.300">
    <property type="entry name" value="P-loop containing nucleotide triphosphate hydrolases"/>
    <property type="match status" value="3"/>
</dbReference>
<evidence type="ECO:0000313" key="5">
    <source>
        <dbReference type="Proteomes" id="UP001162880"/>
    </source>
</evidence>
<dbReference type="Pfam" id="PF13538">
    <property type="entry name" value="UvrD_C_2"/>
    <property type="match status" value="1"/>
</dbReference>
<dbReference type="InterPro" id="IPR000212">
    <property type="entry name" value="DNA_helicase_UvrD/REP"/>
</dbReference>
<dbReference type="PANTHER" id="PTHR11070:SF2">
    <property type="entry name" value="ATP-DEPENDENT DNA HELICASE SRS2"/>
    <property type="match status" value="1"/>
</dbReference>
<dbReference type="GO" id="GO:0005524">
    <property type="term" value="F:ATP binding"/>
    <property type="evidence" value="ECO:0007669"/>
    <property type="project" value="UniProtKB-KW"/>
</dbReference>
<dbReference type="PANTHER" id="PTHR11070">
    <property type="entry name" value="UVRD / RECB / PCRA DNA HELICASE FAMILY MEMBER"/>
    <property type="match status" value="1"/>
</dbReference>
<keyword evidence="5" id="KW-1185">Reference proteome</keyword>
<keyword evidence="4" id="KW-0547">Nucleotide-binding</keyword>
<dbReference type="InterPro" id="IPR027785">
    <property type="entry name" value="UvrD-like_helicase_C"/>
</dbReference>
<protein>
    <recommendedName>
        <fullName evidence="1">DNA 3'-5' helicase II</fullName>
    </recommendedName>
</protein>
<organism evidence="4 5">
    <name type="scientific">Novosphingobium album</name>
    <name type="common">ex Hu et al. 2023</name>
    <dbReference type="NCBI Taxonomy" id="2930093"/>
    <lineage>
        <taxon>Bacteria</taxon>
        <taxon>Pseudomonadati</taxon>
        <taxon>Pseudomonadota</taxon>
        <taxon>Alphaproteobacteria</taxon>
        <taxon>Sphingomonadales</taxon>
        <taxon>Sphingomonadaceae</taxon>
        <taxon>Novosphingobium</taxon>
    </lineage>
</organism>
<evidence type="ECO:0000313" key="4">
    <source>
        <dbReference type="EMBL" id="MCJ2180137.1"/>
    </source>
</evidence>
<proteinExistence type="predicted"/>